<organism evidence="2 3">
    <name type="scientific">Halohasta litorea</name>
    <dbReference type="NCBI Taxonomy" id="869891"/>
    <lineage>
        <taxon>Archaea</taxon>
        <taxon>Methanobacteriati</taxon>
        <taxon>Methanobacteriota</taxon>
        <taxon>Stenosarchaea group</taxon>
        <taxon>Halobacteria</taxon>
        <taxon>Halobacteriales</taxon>
        <taxon>Haloferacaceae</taxon>
        <taxon>Halohasta</taxon>
    </lineage>
</organism>
<reference evidence="2 3" key="1">
    <citation type="journal article" date="2019" name="Int. J. Syst. Evol. Microbiol.">
        <title>The Global Catalogue of Microorganisms (GCM) 10K type strain sequencing project: providing services to taxonomists for standard genome sequencing and annotation.</title>
        <authorList>
            <consortium name="The Broad Institute Genomics Platform"/>
            <consortium name="The Broad Institute Genome Sequencing Center for Infectious Disease"/>
            <person name="Wu L."/>
            <person name="Ma J."/>
        </authorList>
    </citation>
    <scope>NUCLEOTIDE SEQUENCE [LARGE SCALE GENOMIC DNA]</scope>
    <source>
        <strain evidence="2 3">CGMCC 1.10593</strain>
    </source>
</reference>
<dbReference type="RefSeq" id="WP_256397963.1">
    <property type="nucleotide sequence ID" value="NZ_JANHDJ010000022.1"/>
</dbReference>
<comment type="caution">
    <text evidence="2">The sequence shown here is derived from an EMBL/GenBank/DDBJ whole genome shotgun (WGS) entry which is preliminary data.</text>
</comment>
<dbReference type="Proteomes" id="UP001597052">
    <property type="component" value="Unassembled WGS sequence"/>
</dbReference>
<dbReference type="Pfam" id="PF25925">
    <property type="entry name" value="DUF7970"/>
    <property type="match status" value="1"/>
</dbReference>
<evidence type="ECO:0000313" key="2">
    <source>
        <dbReference type="EMBL" id="MFD1643712.1"/>
    </source>
</evidence>
<dbReference type="EMBL" id="JBHUDM010000007">
    <property type="protein sequence ID" value="MFD1643712.1"/>
    <property type="molecule type" value="Genomic_DNA"/>
</dbReference>
<dbReference type="InterPro" id="IPR058276">
    <property type="entry name" value="DUF7970"/>
</dbReference>
<evidence type="ECO:0000256" key="1">
    <source>
        <dbReference type="SAM" id="MobiDB-lite"/>
    </source>
</evidence>
<feature type="region of interest" description="Disordered" evidence="1">
    <location>
        <begin position="1"/>
        <end position="66"/>
    </location>
</feature>
<proteinExistence type="predicted"/>
<name>A0ABD6DCL8_9EURY</name>
<accession>A0ABD6DCL8</accession>
<dbReference type="AlphaFoldDB" id="A0ABD6DCL8"/>
<evidence type="ECO:0000313" key="3">
    <source>
        <dbReference type="Proteomes" id="UP001597052"/>
    </source>
</evidence>
<protein>
    <submittedName>
        <fullName evidence="2">Uncharacterized protein</fullName>
    </submittedName>
</protein>
<keyword evidence="3" id="KW-1185">Reference proteome</keyword>
<sequence>MGSDRFSELSDMEAQSRQQDDDVDPEPETEPKSESTTSEPEPKSQPDATGNIHETAFNYDEAKQSPIYARPSTWDEYDDALELDIERSLRKQDVRNASKRELHDATLRLAAENPELVAEKLLEARRQR</sequence>
<gene>
    <name evidence="2" type="ORF">ACFSBW_17775</name>
</gene>